<evidence type="ECO:0000313" key="5">
    <source>
        <dbReference type="EMBL" id="SMC58153.1"/>
    </source>
</evidence>
<dbReference type="SMART" id="SM00563">
    <property type="entry name" value="PlsC"/>
    <property type="match status" value="1"/>
</dbReference>
<name>A0A1W2AC38_9FLAO</name>
<keyword evidence="2 5" id="KW-0808">Transferase</keyword>
<dbReference type="Proteomes" id="UP000192393">
    <property type="component" value="Unassembled WGS sequence"/>
</dbReference>
<dbReference type="GO" id="GO:0003841">
    <property type="term" value="F:1-acylglycerol-3-phosphate O-acyltransferase activity"/>
    <property type="evidence" value="ECO:0007669"/>
    <property type="project" value="TreeGrafter"/>
</dbReference>
<dbReference type="EMBL" id="FWXS01000004">
    <property type="protein sequence ID" value="SMC58153.1"/>
    <property type="molecule type" value="Genomic_DNA"/>
</dbReference>
<evidence type="ECO:0000259" key="4">
    <source>
        <dbReference type="SMART" id="SM00563"/>
    </source>
</evidence>
<accession>A0A1W2AC38</accession>
<reference evidence="5 6" key="1">
    <citation type="submission" date="2017-04" db="EMBL/GenBank/DDBJ databases">
        <authorList>
            <person name="Afonso C.L."/>
            <person name="Miller P.J."/>
            <person name="Scott M.A."/>
            <person name="Spackman E."/>
            <person name="Goraichik I."/>
            <person name="Dimitrov K.M."/>
            <person name="Suarez D.L."/>
            <person name="Swayne D.E."/>
        </authorList>
    </citation>
    <scope>NUCLEOTIDE SEQUENCE [LARGE SCALE GENOMIC DNA]</scope>
    <source>
        <strain evidence="5 6">CGMCC 1.12708</strain>
    </source>
</reference>
<gene>
    <name evidence="5" type="ORF">SAMN06296427_10458</name>
</gene>
<organism evidence="5 6">
    <name type="scientific">Moheibacter sediminis</name>
    <dbReference type="NCBI Taxonomy" id="1434700"/>
    <lineage>
        <taxon>Bacteria</taxon>
        <taxon>Pseudomonadati</taxon>
        <taxon>Bacteroidota</taxon>
        <taxon>Flavobacteriia</taxon>
        <taxon>Flavobacteriales</taxon>
        <taxon>Weeksellaceae</taxon>
        <taxon>Moheibacter</taxon>
    </lineage>
</organism>
<sequence length="187" mass="21561">MKKLIGKFLLGIMGWKLDITVPVKTIPKCVLIAAPHTTNWDFYYAVSAFWAMGIPMKFFIKDSWTKPWYGFLIKALGGIGINRAQRSDMVGFAAKQLNTKKHLYMLNTPEGSRSYAEKWKTGFYYIALEAKVPILLAYADYQKKMAGIGKVIDDIQNKTKEEVLQEIEAYYFNIQGKFPENYNKKIY</sequence>
<dbReference type="GO" id="GO:0006654">
    <property type="term" value="P:phosphatidic acid biosynthetic process"/>
    <property type="evidence" value="ECO:0007669"/>
    <property type="project" value="TreeGrafter"/>
</dbReference>
<keyword evidence="6" id="KW-1185">Reference proteome</keyword>
<dbReference type="PANTHER" id="PTHR10434:SF9">
    <property type="entry name" value="PHOSPHOLIPID_GLYCEROL ACYLTRANSFERASE DOMAIN-CONTAINING PROTEIN"/>
    <property type="match status" value="1"/>
</dbReference>
<dbReference type="Pfam" id="PF01553">
    <property type="entry name" value="Acyltransferase"/>
    <property type="match status" value="1"/>
</dbReference>
<dbReference type="InterPro" id="IPR002123">
    <property type="entry name" value="Plipid/glycerol_acylTrfase"/>
</dbReference>
<dbReference type="AlphaFoldDB" id="A0A1W2AC38"/>
<keyword evidence="3 5" id="KW-0012">Acyltransferase</keyword>
<evidence type="ECO:0000256" key="3">
    <source>
        <dbReference type="ARBA" id="ARBA00023315"/>
    </source>
</evidence>
<evidence type="ECO:0000256" key="2">
    <source>
        <dbReference type="ARBA" id="ARBA00022679"/>
    </source>
</evidence>
<evidence type="ECO:0000256" key="1">
    <source>
        <dbReference type="ARBA" id="ARBA00005189"/>
    </source>
</evidence>
<dbReference type="RefSeq" id="WP_084016983.1">
    <property type="nucleotide sequence ID" value="NZ_FWXS01000004.1"/>
</dbReference>
<comment type="pathway">
    <text evidence="1">Lipid metabolism.</text>
</comment>
<protein>
    <submittedName>
        <fullName evidence="5">Acyltransferase</fullName>
    </submittedName>
</protein>
<feature type="domain" description="Phospholipid/glycerol acyltransferase" evidence="4">
    <location>
        <begin position="30"/>
        <end position="142"/>
    </location>
</feature>
<dbReference type="PANTHER" id="PTHR10434">
    <property type="entry name" value="1-ACYL-SN-GLYCEROL-3-PHOSPHATE ACYLTRANSFERASE"/>
    <property type="match status" value="1"/>
</dbReference>
<dbReference type="OrthoDB" id="9796839at2"/>
<proteinExistence type="predicted"/>
<dbReference type="STRING" id="1434700.SAMN06296427_10458"/>
<evidence type="ECO:0000313" key="6">
    <source>
        <dbReference type="Proteomes" id="UP000192393"/>
    </source>
</evidence>
<dbReference type="SUPFAM" id="SSF69593">
    <property type="entry name" value="Glycerol-3-phosphate (1)-acyltransferase"/>
    <property type="match status" value="1"/>
</dbReference>